<dbReference type="PROSITE" id="PS50089">
    <property type="entry name" value="ZF_RING_2"/>
    <property type="match status" value="1"/>
</dbReference>
<evidence type="ECO:0000313" key="8">
    <source>
        <dbReference type="Proteomes" id="UP000324091"/>
    </source>
</evidence>
<dbReference type="PANTHER" id="PTHR45931">
    <property type="entry name" value="SI:CH211-59O9.10"/>
    <property type="match status" value="1"/>
</dbReference>
<dbReference type="SUPFAM" id="SSF57850">
    <property type="entry name" value="RING/U-box"/>
    <property type="match status" value="1"/>
</dbReference>
<reference evidence="7 8" key="1">
    <citation type="submission" date="2019-04" db="EMBL/GenBank/DDBJ databases">
        <title>Chromosome genome assembly for Takifugu flavidus.</title>
        <authorList>
            <person name="Xiao S."/>
        </authorList>
    </citation>
    <scope>NUCLEOTIDE SEQUENCE [LARGE SCALE GENOMIC DNA]</scope>
    <source>
        <strain evidence="7">HTHZ2018</strain>
        <tissue evidence="7">Muscle</tissue>
    </source>
</reference>
<dbReference type="Gene3D" id="3.30.40.10">
    <property type="entry name" value="Zinc/RING finger domain, C3HC4 (zinc finger)"/>
    <property type="match status" value="1"/>
</dbReference>
<dbReference type="AlphaFoldDB" id="A0A5C6PNX8"/>
<organism evidence="7 8">
    <name type="scientific">Takifugu flavidus</name>
    <name type="common">sansaifugu</name>
    <dbReference type="NCBI Taxonomy" id="433684"/>
    <lineage>
        <taxon>Eukaryota</taxon>
        <taxon>Metazoa</taxon>
        <taxon>Chordata</taxon>
        <taxon>Craniata</taxon>
        <taxon>Vertebrata</taxon>
        <taxon>Euteleostomi</taxon>
        <taxon>Actinopterygii</taxon>
        <taxon>Neopterygii</taxon>
        <taxon>Teleostei</taxon>
        <taxon>Neoteleostei</taxon>
        <taxon>Acanthomorphata</taxon>
        <taxon>Eupercaria</taxon>
        <taxon>Tetraodontiformes</taxon>
        <taxon>Tetradontoidea</taxon>
        <taxon>Tetraodontidae</taxon>
        <taxon>Takifugu</taxon>
    </lineage>
</organism>
<sequence length="387" mass="43135">MDSIDGSFDYSFSVDSPTGLNQGFLLNTDNATDSNMYGVIPETPSPQPSKRRRSDREEHLNPEAVSSSSSEELFSSGERKSLCSRKRRCLVAGSRKRSVSLTASPEQSIFDLSPTVRTLPEESYLSSASSTSSSVVELDVQVVDSPVASPSPANSPSPEADRTRSWESLTMSAASSASPLPAALQSDFLFSLTDVERRQLCGGHEENLAAVTEILDRSHARLEQEQADEEFARYLQAQFDEEQASSRQQQRSYRYHRSVHHNLRQREPQNSIWIQCAELNKKHSNIYLLFQALLQFEEQQGAVVVRSLSSQEISRFPTKKFGSGTCAGSAVCNVCLCDYTDGETLRTLPCLHSYHRDCIDHWLKDNPVCPVCRTDLTDSETLHTQHS</sequence>
<dbReference type="PANTHER" id="PTHR45931:SF3">
    <property type="entry name" value="RING ZINC FINGER-CONTAINING PROTEIN"/>
    <property type="match status" value="1"/>
</dbReference>
<evidence type="ECO:0000256" key="3">
    <source>
        <dbReference type="ARBA" id="ARBA00022833"/>
    </source>
</evidence>
<keyword evidence="8" id="KW-1185">Reference proteome</keyword>
<keyword evidence="3" id="KW-0862">Zinc</keyword>
<dbReference type="GO" id="GO:0006511">
    <property type="term" value="P:ubiquitin-dependent protein catabolic process"/>
    <property type="evidence" value="ECO:0007669"/>
    <property type="project" value="TreeGrafter"/>
</dbReference>
<dbReference type="SMART" id="SM00184">
    <property type="entry name" value="RING"/>
    <property type="match status" value="1"/>
</dbReference>
<evidence type="ECO:0000259" key="6">
    <source>
        <dbReference type="PROSITE" id="PS50089"/>
    </source>
</evidence>
<evidence type="ECO:0000256" key="4">
    <source>
        <dbReference type="PROSITE-ProRule" id="PRU00175"/>
    </source>
</evidence>
<name>A0A5C6PNX8_9TELE</name>
<dbReference type="InterPro" id="IPR001841">
    <property type="entry name" value="Znf_RING"/>
</dbReference>
<dbReference type="GO" id="GO:0061630">
    <property type="term" value="F:ubiquitin protein ligase activity"/>
    <property type="evidence" value="ECO:0007669"/>
    <property type="project" value="TreeGrafter"/>
</dbReference>
<dbReference type="InterPro" id="IPR013083">
    <property type="entry name" value="Znf_RING/FYVE/PHD"/>
</dbReference>
<proteinExistence type="predicted"/>
<feature type="domain" description="RING-type" evidence="6">
    <location>
        <begin position="332"/>
        <end position="373"/>
    </location>
</feature>
<dbReference type="GO" id="GO:0005634">
    <property type="term" value="C:nucleus"/>
    <property type="evidence" value="ECO:0007669"/>
    <property type="project" value="TreeGrafter"/>
</dbReference>
<evidence type="ECO:0000256" key="1">
    <source>
        <dbReference type="ARBA" id="ARBA00022723"/>
    </source>
</evidence>
<evidence type="ECO:0000256" key="2">
    <source>
        <dbReference type="ARBA" id="ARBA00022771"/>
    </source>
</evidence>
<feature type="compositionally biased region" description="Low complexity" evidence="5">
    <location>
        <begin position="66"/>
        <end position="76"/>
    </location>
</feature>
<gene>
    <name evidence="7" type="ORF">D4764_01G0013770</name>
</gene>
<comment type="caution">
    <text evidence="7">The sequence shown here is derived from an EMBL/GenBank/DDBJ whole genome shotgun (WGS) entry which is preliminary data.</text>
</comment>
<keyword evidence="2 4" id="KW-0863">Zinc-finger</keyword>
<feature type="compositionally biased region" description="Polar residues" evidence="5">
    <location>
        <begin position="16"/>
        <end position="35"/>
    </location>
</feature>
<dbReference type="InterPro" id="IPR051834">
    <property type="entry name" value="RING_finger_E3_ligase"/>
</dbReference>
<dbReference type="GO" id="GO:0008270">
    <property type="term" value="F:zinc ion binding"/>
    <property type="evidence" value="ECO:0007669"/>
    <property type="project" value="UniProtKB-KW"/>
</dbReference>
<feature type="region of interest" description="Disordered" evidence="5">
    <location>
        <begin position="16"/>
        <end position="82"/>
    </location>
</feature>
<evidence type="ECO:0000256" key="5">
    <source>
        <dbReference type="SAM" id="MobiDB-lite"/>
    </source>
</evidence>
<accession>A0A5C6PNX8</accession>
<dbReference type="Pfam" id="PF13639">
    <property type="entry name" value="zf-RING_2"/>
    <property type="match status" value="1"/>
</dbReference>
<evidence type="ECO:0000313" key="7">
    <source>
        <dbReference type="EMBL" id="TWW81562.1"/>
    </source>
</evidence>
<protein>
    <submittedName>
        <fullName evidence="7">E3 ubiquitin-protein ligase RNF43</fullName>
    </submittedName>
</protein>
<dbReference type="EMBL" id="RHFK02000001">
    <property type="protein sequence ID" value="TWW81562.1"/>
    <property type="molecule type" value="Genomic_DNA"/>
</dbReference>
<keyword evidence="1" id="KW-0479">Metal-binding</keyword>
<dbReference type="Proteomes" id="UP000324091">
    <property type="component" value="Chromosome 1"/>
</dbReference>